<accession>A0A6C0AH92</accession>
<name>A0A6C0AH92_9ZZZZ</name>
<dbReference type="AlphaFoldDB" id="A0A6C0AH92"/>
<proteinExistence type="predicted"/>
<reference evidence="1" key="1">
    <citation type="journal article" date="2020" name="Nature">
        <title>Giant virus diversity and host interactions through global metagenomics.</title>
        <authorList>
            <person name="Schulz F."/>
            <person name="Roux S."/>
            <person name="Paez-Espino D."/>
            <person name="Jungbluth S."/>
            <person name="Walsh D.A."/>
            <person name="Denef V.J."/>
            <person name="McMahon K.D."/>
            <person name="Konstantinidis K.T."/>
            <person name="Eloe-Fadrosh E.A."/>
            <person name="Kyrpides N.C."/>
            <person name="Woyke T."/>
        </authorList>
    </citation>
    <scope>NUCLEOTIDE SEQUENCE</scope>
    <source>
        <strain evidence="1">GVMAG-S-1035118-87</strain>
    </source>
</reference>
<sequence length="50" mass="6316">MNGFRLYLIDKMTFKDWLNSWAQYGRLRMLQVYEPYGLDHHPSYRWNLKY</sequence>
<evidence type="ECO:0000313" key="1">
    <source>
        <dbReference type="EMBL" id="QHS79164.1"/>
    </source>
</evidence>
<organism evidence="1">
    <name type="scientific">viral metagenome</name>
    <dbReference type="NCBI Taxonomy" id="1070528"/>
    <lineage>
        <taxon>unclassified sequences</taxon>
        <taxon>metagenomes</taxon>
        <taxon>organismal metagenomes</taxon>
    </lineage>
</organism>
<protein>
    <submittedName>
        <fullName evidence="1">Uncharacterized protein</fullName>
    </submittedName>
</protein>
<dbReference type="EMBL" id="MN740626">
    <property type="protein sequence ID" value="QHS79164.1"/>
    <property type="molecule type" value="Genomic_DNA"/>
</dbReference>